<reference evidence="2" key="1">
    <citation type="journal article" date="2009" name="Science">
        <title>The B73 maize genome: complexity, diversity, and dynamics.</title>
        <authorList>
            <person name="Schnable P.S."/>
            <person name="Ware D."/>
            <person name="Fulton R.S."/>
            <person name="Stein J.C."/>
            <person name="Wei F."/>
            <person name="Pasternak S."/>
            <person name="Liang C."/>
            <person name="Zhang J."/>
            <person name="Fulton L."/>
            <person name="Graves T.A."/>
            <person name="Minx P."/>
            <person name="Reily A.D."/>
            <person name="Courtney L."/>
            <person name="Kruchowski S.S."/>
            <person name="Tomlinson C."/>
            <person name="Strong C."/>
            <person name="Delehaunty K."/>
            <person name="Fronick C."/>
            <person name="Courtney B."/>
            <person name="Rock S.M."/>
            <person name="Belter E."/>
            <person name="Du F."/>
            <person name="Kim K."/>
            <person name="Abbott R.M."/>
            <person name="Cotton M."/>
            <person name="Levy A."/>
            <person name="Marchetto P."/>
            <person name="Ochoa K."/>
            <person name="Jackson S.M."/>
            <person name="Gillam B."/>
            <person name="Chen W."/>
            <person name="Yan L."/>
            <person name="Higginbotham J."/>
            <person name="Cardenas M."/>
            <person name="Waligorski J."/>
            <person name="Applebaum E."/>
            <person name="Phelps L."/>
            <person name="Falcone J."/>
            <person name="Kanchi K."/>
            <person name="Thane T."/>
            <person name="Scimone A."/>
            <person name="Thane N."/>
            <person name="Henke J."/>
            <person name="Wang T."/>
            <person name="Ruppert J."/>
            <person name="Shah N."/>
            <person name="Rotter K."/>
            <person name="Hodges J."/>
            <person name="Ingenthron E."/>
            <person name="Cordes M."/>
            <person name="Kohlberg S."/>
            <person name="Sgro J."/>
            <person name="Delgado B."/>
            <person name="Mead K."/>
            <person name="Chinwalla A."/>
            <person name="Leonard S."/>
            <person name="Crouse K."/>
            <person name="Collura K."/>
            <person name="Kudrna D."/>
            <person name="Currie J."/>
            <person name="He R."/>
            <person name="Angelova A."/>
            <person name="Rajasekar S."/>
            <person name="Mueller T."/>
            <person name="Lomeli R."/>
            <person name="Scara G."/>
            <person name="Ko A."/>
            <person name="Delaney K."/>
            <person name="Wissotski M."/>
            <person name="Lopez G."/>
            <person name="Campos D."/>
            <person name="Braidotti M."/>
            <person name="Ashley E."/>
            <person name="Golser W."/>
            <person name="Kim H."/>
            <person name="Lee S."/>
            <person name="Lin J."/>
            <person name="Dujmic Z."/>
            <person name="Kim W."/>
            <person name="Talag J."/>
            <person name="Zuccolo A."/>
            <person name="Fan C."/>
            <person name="Sebastian A."/>
            <person name="Kramer M."/>
            <person name="Spiegel L."/>
            <person name="Nascimento L."/>
            <person name="Zutavern T."/>
            <person name="Miller B."/>
            <person name="Ambroise C."/>
            <person name="Muller S."/>
            <person name="Spooner W."/>
            <person name="Narechania A."/>
            <person name="Ren L."/>
            <person name="Wei S."/>
            <person name="Kumari S."/>
            <person name="Faga B."/>
            <person name="Levy M.J."/>
            <person name="McMahan L."/>
            <person name="Van Buren P."/>
            <person name="Vaughn M.W."/>
            <person name="Ying K."/>
            <person name="Yeh C.-T."/>
            <person name="Emrich S.J."/>
            <person name="Jia Y."/>
            <person name="Kalyanaraman A."/>
            <person name="Hsia A.-P."/>
            <person name="Barbazuk W.B."/>
            <person name="Baucom R.S."/>
            <person name="Brutnell T.P."/>
            <person name="Carpita N.C."/>
            <person name="Chaparro C."/>
            <person name="Chia J.-M."/>
            <person name="Deragon J.-M."/>
            <person name="Estill J.C."/>
            <person name="Fu Y."/>
            <person name="Jeddeloh J.A."/>
            <person name="Han Y."/>
            <person name="Lee H."/>
            <person name="Li P."/>
            <person name="Lisch D.R."/>
            <person name="Liu S."/>
            <person name="Liu Z."/>
            <person name="Nagel D.H."/>
            <person name="McCann M.C."/>
            <person name="SanMiguel P."/>
            <person name="Myers A.M."/>
            <person name="Nettleton D."/>
            <person name="Nguyen J."/>
            <person name="Penning B.W."/>
            <person name="Ponnala L."/>
            <person name="Schneider K.L."/>
            <person name="Schwartz D.C."/>
            <person name="Sharma A."/>
            <person name="Soderlund C."/>
            <person name="Springer N.M."/>
            <person name="Sun Q."/>
            <person name="Wang H."/>
            <person name="Waterman M."/>
            <person name="Westerman R."/>
            <person name="Wolfgruber T.K."/>
            <person name="Yang L."/>
            <person name="Yu Y."/>
            <person name="Zhang L."/>
            <person name="Zhou S."/>
            <person name="Zhu Q."/>
            <person name="Bennetzen J.L."/>
            <person name="Dawe R.K."/>
            <person name="Jiang J."/>
            <person name="Jiang N."/>
            <person name="Presting G.G."/>
            <person name="Wessler S.R."/>
            <person name="Aluru S."/>
            <person name="Martienssen R.A."/>
            <person name="Clifton S.W."/>
            <person name="McCombie W.R."/>
            <person name="Wing R.A."/>
            <person name="Wilson R.K."/>
        </authorList>
    </citation>
    <scope>NUCLEOTIDE SEQUENCE [LARGE SCALE GENOMIC DNA]</scope>
    <source>
        <strain evidence="2">cv. B73</strain>
    </source>
</reference>
<reference evidence="1" key="3">
    <citation type="submission" date="2021-05" db="UniProtKB">
        <authorList>
            <consortium name="EnsemblPlants"/>
        </authorList>
    </citation>
    <scope>IDENTIFICATION</scope>
    <source>
        <strain evidence="1">cv. B73</strain>
    </source>
</reference>
<dbReference type="Proteomes" id="UP000007305">
    <property type="component" value="Chromosome 10"/>
</dbReference>
<dbReference type="Gramene" id="Zm00001eb413590_T001">
    <property type="protein sequence ID" value="Zm00001eb413590_P001"/>
    <property type="gene ID" value="Zm00001eb413590"/>
</dbReference>
<evidence type="ECO:0000313" key="1">
    <source>
        <dbReference type="EnsemblPlants" id="Zm00001eb413590_P001"/>
    </source>
</evidence>
<accession>A0A804RFS8</accession>
<reference evidence="1" key="2">
    <citation type="submission" date="2019-07" db="EMBL/GenBank/DDBJ databases">
        <authorList>
            <person name="Seetharam A."/>
            <person name="Woodhouse M."/>
            <person name="Cannon E."/>
        </authorList>
    </citation>
    <scope>NUCLEOTIDE SEQUENCE [LARGE SCALE GENOMIC DNA]</scope>
    <source>
        <strain evidence="1">cv. B73</strain>
    </source>
</reference>
<dbReference type="EnsemblPlants" id="Zm00001eb413590_T001">
    <property type="protein sequence ID" value="Zm00001eb413590_P001"/>
    <property type="gene ID" value="Zm00001eb413590"/>
</dbReference>
<organism evidence="1 2">
    <name type="scientific">Zea mays</name>
    <name type="common">Maize</name>
    <dbReference type="NCBI Taxonomy" id="4577"/>
    <lineage>
        <taxon>Eukaryota</taxon>
        <taxon>Viridiplantae</taxon>
        <taxon>Streptophyta</taxon>
        <taxon>Embryophyta</taxon>
        <taxon>Tracheophyta</taxon>
        <taxon>Spermatophyta</taxon>
        <taxon>Magnoliopsida</taxon>
        <taxon>Liliopsida</taxon>
        <taxon>Poales</taxon>
        <taxon>Poaceae</taxon>
        <taxon>PACMAD clade</taxon>
        <taxon>Panicoideae</taxon>
        <taxon>Andropogonodae</taxon>
        <taxon>Andropogoneae</taxon>
        <taxon>Tripsacinae</taxon>
        <taxon>Zea</taxon>
    </lineage>
</organism>
<sequence>MSLPADVVSGADVPVFQCSLPPPPALAPQVLTLTMDRLAHSCISQMMVNPPHSYLLPVGLSIGNEPLQSNAELLYRIEIQAALDILAILDRIIKDLEGS</sequence>
<proteinExistence type="predicted"/>
<name>A0A804RFS8_MAIZE</name>
<protein>
    <submittedName>
        <fullName evidence="1">Uncharacterized protein</fullName>
    </submittedName>
</protein>
<evidence type="ECO:0000313" key="2">
    <source>
        <dbReference type="Proteomes" id="UP000007305"/>
    </source>
</evidence>
<dbReference type="InParanoid" id="A0A804RFS8"/>
<dbReference type="AlphaFoldDB" id="A0A804RFS8"/>
<keyword evidence="2" id="KW-1185">Reference proteome</keyword>